<accession>A0A9W8A6E0</accession>
<reference evidence="10" key="1">
    <citation type="submission" date="2022-07" db="EMBL/GenBank/DDBJ databases">
        <title>Phylogenomic reconstructions and comparative analyses of Kickxellomycotina fungi.</title>
        <authorList>
            <person name="Reynolds N.K."/>
            <person name="Stajich J.E."/>
            <person name="Barry K."/>
            <person name="Grigoriev I.V."/>
            <person name="Crous P."/>
            <person name="Smith M.E."/>
        </authorList>
    </citation>
    <scope>NUCLEOTIDE SEQUENCE</scope>
    <source>
        <strain evidence="10">NBRC 100468</strain>
    </source>
</reference>
<comment type="subcellular location">
    <subcellularLocation>
        <location evidence="1">Mitochondrion matrix</location>
        <location evidence="1">Mitochondrion nucleoid</location>
    </subcellularLocation>
</comment>
<comment type="similarity">
    <text evidence="2">Belongs to the MGM101 family.</text>
</comment>
<dbReference type="GO" id="GO:0036297">
    <property type="term" value="P:interstrand cross-link repair"/>
    <property type="evidence" value="ECO:0007669"/>
    <property type="project" value="TreeGrafter"/>
</dbReference>
<dbReference type="Proteomes" id="UP001150538">
    <property type="component" value="Unassembled WGS sequence"/>
</dbReference>
<keyword evidence="6" id="KW-0238">DNA-binding</keyword>
<keyword evidence="4" id="KW-0227">DNA damage</keyword>
<dbReference type="InterPro" id="IPR009446">
    <property type="entry name" value="Mgm101"/>
</dbReference>
<dbReference type="GO" id="GO:0000725">
    <property type="term" value="P:recombinational repair"/>
    <property type="evidence" value="ECO:0007669"/>
    <property type="project" value="TreeGrafter"/>
</dbReference>
<evidence type="ECO:0000256" key="7">
    <source>
        <dbReference type="ARBA" id="ARBA00023128"/>
    </source>
</evidence>
<evidence type="ECO:0000313" key="11">
    <source>
        <dbReference type="Proteomes" id="UP001150538"/>
    </source>
</evidence>
<keyword evidence="5" id="KW-0809">Transit peptide</keyword>
<evidence type="ECO:0000256" key="5">
    <source>
        <dbReference type="ARBA" id="ARBA00022946"/>
    </source>
</evidence>
<dbReference type="PANTHER" id="PTHR31404:SF0">
    <property type="entry name" value="MITOCHONDRIAL GENOME MAINTENANCE PROTEIN MGM101"/>
    <property type="match status" value="1"/>
</dbReference>
<evidence type="ECO:0000256" key="9">
    <source>
        <dbReference type="ARBA" id="ARBA00023271"/>
    </source>
</evidence>
<evidence type="ECO:0000256" key="3">
    <source>
        <dbReference type="ARBA" id="ARBA00013628"/>
    </source>
</evidence>
<gene>
    <name evidence="10" type="ORF">H4219_000674</name>
</gene>
<evidence type="ECO:0000256" key="4">
    <source>
        <dbReference type="ARBA" id="ARBA00022763"/>
    </source>
</evidence>
<dbReference type="PANTHER" id="PTHR31404">
    <property type="entry name" value="MITOCHONDRIAL GENOME MAINTENANCE PROTEIN MGM101"/>
    <property type="match status" value="1"/>
</dbReference>
<sequence length="275" mass="30930">MISRTVRHFPKVVLSHSFQIRHGSTTKIIQKNAPVNTQDTAVKGLDRTSSIPNKTEFNSKSSPVAEALAGIDGISKSKAEDGSLFSQPTEPIVMSEDDFKPTSEWMTSFSGVGSKAFDQRIIDILMAPIDEKDVEIKPDGLIYLPEIKYRRILNRSFGPGAWGLVPRGPHSVTGRTLSREYALFCLGRFVSQARGEQDFFEESGIATATEGVKSNALMRCCKDLGIASELWDPTFIQYFKGKYCAEEWVTHVTKGNKKRMWRLKTRGWDYPWVKK</sequence>
<dbReference type="GO" id="GO:0003697">
    <property type="term" value="F:single-stranded DNA binding"/>
    <property type="evidence" value="ECO:0007669"/>
    <property type="project" value="InterPro"/>
</dbReference>
<keyword evidence="8" id="KW-0234">DNA repair</keyword>
<name>A0A9W8A6E0_9FUNG</name>
<evidence type="ECO:0000256" key="1">
    <source>
        <dbReference type="ARBA" id="ARBA00004436"/>
    </source>
</evidence>
<protein>
    <recommendedName>
        <fullName evidence="3">Mitochondrial genome maintenance protein MGM101</fullName>
    </recommendedName>
</protein>
<dbReference type="OrthoDB" id="17164at2759"/>
<comment type="caution">
    <text evidence="10">The sequence shown here is derived from an EMBL/GenBank/DDBJ whole genome shotgun (WGS) entry which is preliminary data.</text>
</comment>
<keyword evidence="11" id="KW-1185">Reference proteome</keyword>
<organism evidence="10 11">
    <name type="scientific">Mycoemilia scoparia</name>
    <dbReference type="NCBI Taxonomy" id="417184"/>
    <lineage>
        <taxon>Eukaryota</taxon>
        <taxon>Fungi</taxon>
        <taxon>Fungi incertae sedis</taxon>
        <taxon>Zoopagomycota</taxon>
        <taxon>Kickxellomycotina</taxon>
        <taxon>Kickxellomycetes</taxon>
        <taxon>Kickxellales</taxon>
        <taxon>Kickxellaceae</taxon>
        <taxon>Mycoemilia</taxon>
    </lineage>
</organism>
<evidence type="ECO:0000256" key="2">
    <source>
        <dbReference type="ARBA" id="ARBA00007053"/>
    </source>
</evidence>
<dbReference type="EMBL" id="JANBPU010000005">
    <property type="protein sequence ID" value="KAJ1921357.1"/>
    <property type="molecule type" value="Genomic_DNA"/>
</dbReference>
<keyword evidence="9" id="KW-1135">Mitochondrion nucleoid</keyword>
<evidence type="ECO:0000256" key="6">
    <source>
        <dbReference type="ARBA" id="ARBA00023125"/>
    </source>
</evidence>
<dbReference type="AlphaFoldDB" id="A0A9W8A6E0"/>
<keyword evidence="7" id="KW-0496">Mitochondrion</keyword>
<dbReference type="Pfam" id="PF06420">
    <property type="entry name" value="Mgm101p"/>
    <property type="match status" value="1"/>
</dbReference>
<evidence type="ECO:0000313" key="10">
    <source>
        <dbReference type="EMBL" id="KAJ1921357.1"/>
    </source>
</evidence>
<proteinExistence type="inferred from homology"/>
<dbReference type="GO" id="GO:0000262">
    <property type="term" value="C:mitochondrial chromosome"/>
    <property type="evidence" value="ECO:0007669"/>
    <property type="project" value="InterPro"/>
</dbReference>
<evidence type="ECO:0000256" key="8">
    <source>
        <dbReference type="ARBA" id="ARBA00023204"/>
    </source>
</evidence>